<evidence type="ECO:0000259" key="13">
    <source>
        <dbReference type="PROSITE" id="PS51379"/>
    </source>
</evidence>
<evidence type="ECO:0000256" key="12">
    <source>
        <dbReference type="SAM" id="MobiDB-lite"/>
    </source>
</evidence>
<evidence type="ECO:0000256" key="8">
    <source>
        <dbReference type="ARBA" id="ARBA00023014"/>
    </source>
</evidence>
<keyword evidence="8" id="KW-0411">Iron-sulfur</keyword>
<dbReference type="GO" id="GO:0016651">
    <property type="term" value="F:oxidoreductase activity, acting on NAD(P)H"/>
    <property type="evidence" value="ECO:0007669"/>
    <property type="project" value="InterPro"/>
</dbReference>
<evidence type="ECO:0000256" key="3">
    <source>
        <dbReference type="ARBA" id="ARBA00022719"/>
    </source>
</evidence>
<proteinExistence type="inferred from homology"/>
<dbReference type="Pfam" id="PF12838">
    <property type="entry name" value="Fer4_7"/>
    <property type="match status" value="1"/>
</dbReference>
<keyword evidence="1" id="KW-1003">Cell membrane</keyword>
<dbReference type="GO" id="GO:0051539">
    <property type="term" value="F:4 iron, 4 sulfur cluster binding"/>
    <property type="evidence" value="ECO:0007669"/>
    <property type="project" value="UniProtKB-KW"/>
</dbReference>
<evidence type="ECO:0000256" key="7">
    <source>
        <dbReference type="ARBA" id="ARBA00023004"/>
    </source>
</evidence>
<gene>
    <name evidence="14" type="ORF">ASZ90_017685</name>
</gene>
<feature type="domain" description="4Fe-4S ferredoxin-type" evidence="13">
    <location>
        <begin position="39"/>
        <end position="68"/>
    </location>
</feature>
<dbReference type="GO" id="GO:0016020">
    <property type="term" value="C:membrane"/>
    <property type="evidence" value="ECO:0007669"/>
    <property type="project" value="InterPro"/>
</dbReference>
<dbReference type="EMBL" id="LNQE01001836">
    <property type="protein sequence ID" value="KUG04896.1"/>
    <property type="molecule type" value="Genomic_DNA"/>
</dbReference>
<keyword evidence="9" id="KW-0520">NAD</keyword>
<accession>A0A0W8E8E4</accession>
<dbReference type="HAMAP" id="MF_01351">
    <property type="entry name" value="NDH1_NuoI"/>
    <property type="match status" value="1"/>
</dbReference>
<keyword evidence="2" id="KW-0004">4Fe-4S</keyword>
<dbReference type="GO" id="GO:0048038">
    <property type="term" value="F:quinone binding"/>
    <property type="evidence" value="ECO:0007669"/>
    <property type="project" value="UniProtKB-KW"/>
</dbReference>
<evidence type="ECO:0000256" key="11">
    <source>
        <dbReference type="ARBA" id="ARBA00023136"/>
    </source>
</evidence>
<evidence type="ECO:0000256" key="6">
    <source>
        <dbReference type="ARBA" id="ARBA00022967"/>
    </source>
</evidence>
<comment type="caution">
    <text evidence="14">The sequence shown here is derived from an EMBL/GenBank/DDBJ whole genome shotgun (WGS) entry which is preliminary data.</text>
</comment>
<keyword evidence="6" id="KW-1278">Translocase</keyword>
<dbReference type="InterPro" id="IPR010226">
    <property type="entry name" value="NADH_quinone_OxRdtase_chainI"/>
</dbReference>
<dbReference type="PANTHER" id="PTHR10849:SF24">
    <property type="entry name" value="NADH-QUINONE OXIDOREDUCTASE SUBUNIT I 2"/>
    <property type="match status" value="1"/>
</dbReference>
<keyword evidence="3" id="KW-0874">Quinone</keyword>
<sequence length="228" mass="25937">MNGQGLIKGLGITLKHFFQKEITEQYPDVMPDLAPRFRGCLQFEFEKCIACGICVNSCPNNVLSFETEKDEKSKKKKLLSYTIDFQHCMFCNLCAEGCPKECIYFDQNFELSSFDREDIKMVYLRPAGMDIREEDSGDGQEEQESKEQKQIDAMQKALQKNPGKVLSKIMEQEEDITILSELMQSDEKTAGKIAELMVKDKEKAAKVATGFVNKEKKKRLQAEEGGEA</sequence>
<name>A0A0W8E8E4_9ZZZZ</name>
<keyword evidence="5" id="KW-0677">Repeat</keyword>
<keyword evidence="4" id="KW-0479">Metal-binding</keyword>
<dbReference type="Gene3D" id="3.30.70.3270">
    <property type="match status" value="1"/>
</dbReference>
<evidence type="ECO:0000256" key="1">
    <source>
        <dbReference type="ARBA" id="ARBA00022475"/>
    </source>
</evidence>
<dbReference type="EC" id="1.6.5.3" evidence="14"/>
<dbReference type="PANTHER" id="PTHR10849">
    <property type="entry name" value="NADH DEHYDROGENASE UBIQUINONE IRON-SULFUR PROTEIN 8, MITOCHONDRIAL"/>
    <property type="match status" value="1"/>
</dbReference>
<dbReference type="GO" id="GO:0046872">
    <property type="term" value="F:metal ion binding"/>
    <property type="evidence" value="ECO:0007669"/>
    <property type="project" value="UniProtKB-KW"/>
</dbReference>
<protein>
    <submittedName>
        <fullName evidence="14">Nadh-ubiquinone oxidoreductase chain i</fullName>
        <ecNumber evidence="14">1.6.5.3</ecNumber>
    </submittedName>
</protein>
<keyword evidence="10 14" id="KW-0830">Ubiquinone</keyword>
<dbReference type="InterPro" id="IPR017896">
    <property type="entry name" value="4Fe4S_Fe-S-bd"/>
</dbReference>
<feature type="domain" description="4Fe-4S ferredoxin-type" evidence="13">
    <location>
        <begin position="79"/>
        <end position="108"/>
    </location>
</feature>
<feature type="region of interest" description="Disordered" evidence="12">
    <location>
        <begin position="130"/>
        <end position="149"/>
    </location>
</feature>
<evidence type="ECO:0000256" key="2">
    <source>
        <dbReference type="ARBA" id="ARBA00022485"/>
    </source>
</evidence>
<dbReference type="PROSITE" id="PS00198">
    <property type="entry name" value="4FE4S_FER_1"/>
    <property type="match status" value="2"/>
</dbReference>
<evidence type="ECO:0000256" key="10">
    <source>
        <dbReference type="ARBA" id="ARBA00023075"/>
    </source>
</evidence>
<organism evidence="14">
    <name type="scientific">hydrocarbon metagenome</name>
    <dbReference type="NCBI Taxonomy" id="938273"/>
    <lineage>
        <taxon>unclassified sequences</taxon>
        <taxon>metagenomes</taxon>
        <taxon>ecological metagenomes</taxon>
    </lineage>
</organism>
<evidence type="ECO:0000256" key="9">
    <source>
        <dbReference type="ARBA" id="ARBA00023027"/>
    </source>
</evidence>
<keyword evidence="7" id="KW-0408">Iron</keyword>
<feature type="compositionally biased region" description="Acidic residues" evidence="12">
    <location>
        <begin position="132"/>
        <end position="142"/>
    </location>
</feature>
<dbReference type="InterPro" id="IPR017900">
    <property type="entry name" value="4Fe4S_Fe_S_CS"/>
</dbReference>
<evidence type="ECO:0000256" key="4">
    <source>
        <dbReference type="ARBA" id="ARBA00022723"/>
    </source>
</evidence>
<dbReference type="PROSITE" id="PS51379">
    <property type="entry name" value="4FE4S_FER_2"/>
    <property type="match status" value="2"/>
</dbReference>
<keyword evidence="11" id="KW-0472">Membrane</keyword>
<evidence type="ECO:0000313" key="14">
    <source>
        <dbReference type="EMBL" id="KUG04896.1"/>
    </source>
</evidence>
<keyword evidence="14" id="KW-0560">Oxidoreductase</keyword>
<evidence type="ECO:0000256" key="5">
    <source>
        <dbReference type="ARBA" id="ARBA00022737"/>
    </source>
</evidence>
<reference evidence="14" key="1">
    <citation type="journal article" date="2015" name="Proc. Natl. Acad. Sci. U.S.A.">
        <title>Networks of energetic and metabolic interactions define dynamics in microbial communities.</title>
        <authorList>
            <person name="Embree M."/>
            <person name="Liu J.K."/>
            <person name="Al-Bassam M.M."/>
            <person name="Zengler K."/>
        </authorList>
    </citation>
    <scope>NUCLEOTIDE SEQUENCE</scope>
</reference>
<dbReference type="AlphaFoldDB" id="A0A0W8E8E4"/>
<dbReference type="SUPFAM" id="SSF46548">
    <property type="entry name" value="alpha-helical ferredoxin"/>
    <property type="match status" value="1"/>
</dbReference>